<protein>
    <recommendedName>
        <fullName evidence="1">Altered inheritance of mitochondria protein 24, mitochondrial</fullName>
    </recommendedName>
</protein>
<accession>A0A0D9PE87</accession>
<feature type="region of interest" description="Disordered" evidence="2">
    <location>
        <begin position="843"/>
        <end position="900"/>
    </location>
</feature>
<feature type="region of interest" description="Disordered" evidence="2">
    <location>
        <begin position="953"/>
        <end position="996"/>
    </location>
</feature>
<feature type="region of interest" description="Disordered" evidence="2">
    <location>
        <begin position="1011"/>
        <end position="1038"/>
    </location>
</feature>
<proteinExistence type="inferred from homology"/>
<feature type="compositionally biased region" description="Polar residues" evidence="2">
    <location>
        <begin position="169"/>
        <end position="180"/>
    </location>
</feature>
<name>A0A0D9PE87_METAN</name>
<dbReference type="InterPro" id="IPR016031">
    <property type="entry name" value="Trp_RNA-bd_attenuator-like_dom"/>
</dbReference>
<evidence type="ECO:0000313" key="4">
    <source>
        <dbReference type="Proteomes" id="UP000054544"/>
    </source>
</evidence>
<dbReference type="EMBL" id="KE384718">
    <property type="protein sequence ID" value="KJK84549.1"/>
    <property type="molecule type" value="Genomic_DNA"/>
</dbReference>
<feature type="region of interest" description="Disordered" evidence="2">
    <location>
        <begin position="1"/>
        <end position="186"/>
    </location>
</feature>
<evidence type="ECO:0000256" key="1">
    <source>
        <dbReference type="RuleBase" id="RU363045"/>
    </source>
</evidence>
<dbReference type="Gene3D" id="3.60.160.10">
    <property type="entry name" value="Mitochondrial biogenesis AIM24"/>
    <property type="match status" value="1"/>
</dbReference>
<dbReference type="InterPro" id="IPR036983">
    <property type="entry name" value="AIM24_sf"/>
</dbReference>
<keyword evidence="4" id="KW-1185">Reference proteome</keyword>
<feature type="compositionally biased region" description="Basic residues" evidence="2">
    <location>
        <begin position="785"/>
        <end position="795"/>
    </location>
</feature>
<sequence length="1038" mass="112868">MATQQPQYYPPPPGSAPGGPPTSPPANRTQFYPPPAQGSPFQPVNYPPPPQASPGQQMNYPPPPQHTPSPQLSHHSNAQQYPPPPQQSPSSQAHHQRAASHQYPPPPTSPPAPQPLQQASLAVRPASSSDHHPKQQDPPAFDPPPSFPGSNAPYPPEKAGQQQQQQQQEPLDTSDPSNLSAGAPPAGHFVGAGAVVDDVGTFNGGSYRISHRDSNTILTIQLAIGCPMQAKPGAMIAMSPSITLKGELKFSVKKMIAGAEMTTSRYVGPGELLLAPPMLGDITSIRLTGQESWVVGHDAFLAATQGIIKDHKRQGLGKAIFSGEGLFVYRISGTGIMWLTSFGAIIRKDLVDGEKYIVDNGHLVAWNTKYVLERVASGGIISNMASAEGLVCKFTGPGTVFIQTRNPMVGLASCSGKKAGYGIVRKGHSATFANKSHKSSHGGTYTKRDLSASQETGIVLNEPLNDPNWRRRRAHDDQDNSTTPASKSMEPLVQDIPQSTFPSHHNFSSFLQDSMKQQPSVQEVLKKSEVEFEHSTNPHCYLGDDSLGWGAYSDFLGSHVSGNHFFDVVRHAKLHDQGQGRTLDLFGLACSQDSSYSDKRCTIARLSSGDESVDDRFLQMISRKHTLTPDESQVYQLMTALKATGSTPRKIGHTPSSGQHTSQRLSCLSEQSLLKIGKNMDESQPCRLHSKDSGFSFSSGSLQDFNIGDADIEERASNTSGHRQYVLEQKDIAFQKLIKRLNGAASQEKKPVDRSRDSGYEPESSRAQQPQPQPTGTAPVPATRRPTHGTGRRVKTASDFAVRYWPVSESRRGDHSTDSTAGDAPDKYNSLNPKAREFLSFSQKTENTSWKGRRPALPSFDISIDEQVDESSRREVFPSEPEHKAPAARDNQFVTPDGAVPVPYASKPLVGQPGVWPTSQAVTAIPDTCGPLQPKSFMPPITQNQLFNGLGSPCSQPKIGVPNTSSIPPVAQTNNSLPRRVPKPKQPNPKDQQEYEAWVEWRKATEPGYAMACKLRQQRRAQRNGPKAKQHQPKPGSE</sequence>
<evidence type="ECO:0000256" key="2">
    <source>
        <dbReference type="SAM" id="MobiDB-lite"/>
    </source>
</evidence>
<keyword evidence="1" id="KW-0496">Mitochondrion</keyword>
<evidence type="ECO:0000313" key="3">
    <source>
        <dbReference type="EMBL" id="KJK84549.1"/>
    </source>
</evidence>
<comment type="similarity">
    <text evidence="1">Belongs to the AIM24 family.</text>
</comment>
<feature type="compositionally biased region" description="Pro residues" evidence="2">
    <location>
        <begin position="103"/>
        <end position="114"/>
    </location>
</feature>
<dbReference type="Pfam" id="PF01987">
    <property type="entry name" value="AIM24"/>
    <property type="match status" value="1"/>
</dbReference>
<feature type="compositionally biased region" description="Basic residues" evidence="2">
    <location>
        <begin position="1016"/>
        <end position="1032"/>
    </location>
</feature>
<dbReference type="PANTHER" id="PTHR43657">
    <property type="entry name" value="TRYPTOPHAN RNA-BINDING ATTENUATOR PROTEIN-LIKE PROTEIN"/>
    <property type="match status" value="1"/>
</dbReference>
<comment type="subcellular location">
    <subcellularLocation>
        <location evidence="1">Mitochondrion</location>
    </subcellularLocation>
</comment>
<dbReference type="STRING" id="1291518.A0A0D9PE87"/>
<dbReference type="GO" id="GO:0005739">
    <property type="term" value="C:mitochondrion"/>
    <property type="evidence" value="ECO:0007669"/>
    <property type="project" value="UniProtKB-SubCell"/>
</dbReference>
<feature type="compositionally biased region" description="Basic and acidic residues" evidence="2">
    <location>
        <begin position="870"/>
        <end position="887"/>
    </location>
</feature>
<feature type="compositionally biased region" description="Low complexity" evidence="2">
    <location>
        <begin position="767"/>
        <end position="783"/>
    </location>
</feature>
<organism evidence="3 4">
    <name type="scientific">Metarhizium anisopliae BRIP 53293</name>
    <dbReference type="NCBI Taxonomy" id="1291518"/>
    <lineage>
        <taxon>Eukaryota</taxon>
        <taxon>Fungi</taxon>
        <taxon>Dikarya</taxon>
        <taxon>Ascomycota</taxon>
        <taxon>Pezizomycotina</taxon>
        <taxon>Sordariomycetes</taxon>
        <taxon>Hypocreomycetidae</taxon>
        <taxon>Hypocreales</taxon>
        <taxon>Clavicipitaceae</taxon>
        <taxon>Metarhizium</taxon>
    </lineage>
</organism>
<dbReference type="SUPFAM" id="SSF51219">
    <property type="entry name" value="TRAP-like"/>
    <property type="match status" value="1"/>
</dbReference>
<feature type="region of interest" description="Disordered" evidence="2">
    <location>
        <begin position="432"/>
        <end position="491"/>
    </location>
</feature>
<dbReference type="NCBIfam" id="TIGR00266">
    <property type="entry name" value="TIGR00266 family protein"/>
    <property type="match status" value="1"/>
</dbReference>
<reference evidence="4" key="1">
    <citation type="journal article" date="2014" name="BMC Genomics">
        <title>The genome sequence of the biocontrol fungus Metarhizium anisopliae and comparative genomics of Metarhizium species.</title>
        <authorList>
            <person name="Pattemore J.A."/>
            <person name="Hane J.K."/>
            <person name="Williams A.H."/>
            <person name="Wilson B.A."/>
            <person name="Stodart B.J."/>
            <person name="Ash G.J."/>
        </authorList>
    </citation>
    <scope>NUCLEOTIDE SEQUENCE [LARGE SCALE GENOMIC DNA]</scope>
    <source>
        <strain evidence="4">BRIP 53293</strain>
    </source>
</reference>
<feature type="compositionally biased region" description="Pro residues" evidence="2">
    <location>
        <begin position="8"/>
        <end position="24"/>
    </location>
</feature>
<dbReference type="OrthoDB" id="4755921at2759"/>
<feature type="region of interest" description="Disordered" evidence="2">
    <location>
        <begin position="743"/>
        <end position="831"/>
    </location>
</feature>
<feature type="compositionally biased region" description="Basic and acidic residues" evidence="2">
    <location>
        <begin position="747"/>
        <end position="759"/>
    </location>
</feature>
<feature type="compositionally biased region" description="Low complexity" evidence="2">
    <location>
        <begin position="68"/>
        <end position="80"/>
    </location>
</feature>
<dbReference type="AlphaFoldDB" id="A0A0D9PE87"/>
<feature type="compositionally biased region" description="Polar residues" evidence="2">
    <location>
        <begin position="962"/>
        <end position="977"/>
    </location>
</feature>
<gene>
    <name evidence="3" type="ORF">H634G_00070</name>
</gene>
<dbReference type="PANTHER" id="PTHR43657:SF1">
    <property type="entry name" value="ALTERED INHERITANCE OF MITOCHONDRIA PROTEIN 24, MITOCHONDRIAL"/>
    <property type="match status" value="1"/>
</dbReference>
<dbReference type="Proteomes" id="UP000054544">
    <property type="component" value="Unassembled WGS sequence"/>
</dbReference>
<dbReference type="InterPro" id="IPR002838">
    <property type="entry name" value="AIM24"/>
</dbReference>